<organism evidence="1 2">
    <name type="scientific">Dallia pectoralis</name>
    <name type="common">Alaska blackfish</name>
    <dbReference type="NCBI Taxonomy" id="75939"/>
    <lineage>
        <taxon>Eukaryota</taxon>
        <taxon>Metazoa</taxon>
        <taxon>Chordata</taxon>
        <taxon>Craniata</taxon>
        <taxon>Vertebrata</taxon>
        <taxon>Euteleostomi</taxon>
        <taxon>Actinopterygii</taxon>
        <taxon>Neopterygii</taxon>
        <taxon>Teleostei</taxon>
        <taxon>Protacanthopterygii</taxon>
        <taxon>Esociformes</taxon>
        <taxon>Umbridae</taxon>
        <taxon>Dallia</taxon>
    </lineage>
</organism>
<dbReference type="EMBL" id="CM055728">
    <property type="protein sequence ID" value="KAJ8015817.1"/>
    <property type="molecule type" value="Genomic_DNA"/>
</dbReference>
<accession>A0ACC2HJ06</accession>
<name>A0ACC2HJ06_DALPE</name>
<evidence type="ECO:0000313" key="2">
    <source>
        <dbReference type="Proteomes" id="UP001157502"/>
    </source>
</evidence>
<gene>
    <name evidence="1" type="ORF">DPEC_G00000290</name>
</gene>
<reference evidence="1" key="1">
    <citation type="submission" date="2021-05" db="EMBL/GenBank/DDBJ databases">
        <authorList>
            <person name="Pan Q."/>
            <person name="Jouanno E."/>
            <person name="Zahm M."/>
            <person name="Klopp C."/>
            <person name="Cabau C."/>
            <person name="Louis A."/>
            <person name="Berthelot C."/>
            <person name="Parey E."/>
            <person name="Roest Crollius H."/>
            <person name="Montfort J."/>
            <person name="Robinson-Rechavi M."/>
            <person name="Bouchez O."/>
            <person name="Lampietro C."/>
            <person name="Lopez Roques C."/>
            <person name="Donnadieu C."/>
            <person name="Postlethwait J."/>
            <person name="Bobe J."/>
            <person name="Dillon D."/>
            <person name="Chandos A."/>
            <person name="von Hippel F."/>
            <person name="Guiguen Y."/>
        </authorList>
    </citation>
    <scope>NUCLEOTIDE SEQUENCE</scope>
    <source>
        <strain evidence="1">YG-Jan2019</strain>
    </source>
</reference>
<sequence>MNPSLDAEIRPQVSTMNTSTSSKQLGSQRFSKFSSWNSLTHALARLIHIARLFQMKPANRTSCCKGWHHCQAAISVNELSQSKRTIIHAVQEETYSQEYDCLRKEESLPKDSPLKALDPFIDADGLLRVGGRIRKAELLQEEKTPLIIPGKHHIATLLIRYYHERTHHQGRIFTEGALRAAGFWIVGGKRQFLWDQGCTWKFNPPHASHMGGSWERMIGVARKILDSMFLQLGTSKLTHETLATLMAEVAAIINARPLIPVSTDPDDPLILTPATLLTQKKKKRPLLWPKQRSWRQPSTAVIGAAVSFNSKRLLSTQFSVPGNMSLNRPTSKMKHNLHQHRKYSLKTSPGGYTQNQR</sequence>
<comment type="caution">
    <text evidence="1">The sequence shown here is derived from an EMBL/GenBank/DDBJ whole genome shotgun (WGS) entry which is preliminary data.</text>
</comment>
<proteinExistence type="predicted"/>
<protein>
    <submittedName>
        <fullName evidence="1">Uncharacterized protein</fullName>
    </submittedName>
</protein>
<evidence type="ECO:0000313" key="1">
    <source>
        <dbReference type="EMBL" id="KAJ8015817.1"/>
    </source>
</evidence>
<keyword evidence="2" id="KW-1185">Reference proteome</keyword>
<dbReference type="Proteomes" id="UP001157502">
    <property type="component" value="Chromosome 1"/>
</dbReference>